<dbReference type="PANTHER" id="PTHR24346:SF30">
    <property type="entry name" value="MATERNAL EMBRYONIC LEUCINE ZIPPER KINASE"/>
    <property type="match status" value="1"/>
</dbReference>
<evidence type="ECO:0000256" key="2">
    <source>
        <dbReference type="ARBA" id="ARBA00022840"/>
    </source>
</evidence>
<sequence length="173" mass="20127">MDSTIYLKQDYLIKHYCCQEEMWREWQAVNACYSACIQKAISIDEHKLVIYLEYYPDSRSLNELKEHEIDLWVFVLPKVIDAIAHCHQQGWVHGDIKPSNILFNETLGIVRLIDFGASNPIGTNRNALNKWQLTPMFSSENQKLGVGYVEEEDDWYALAKMMQQVEGKLLGKI</sequence>
<keyword evidence="1" id="KW-0547">Nucleotide-binding</keyword>
<keyword evidence="2" id="KW-0067">ATP-binding</keyword>
<evidence type="ECO:0000313" key="4">
    <source>
        <dbReference type="EMBL" id="QDO83362.1"/>
    </source>
</evidence>
<proteinExistence type="predicted"/>
<dbReference type="Pfam" id="PF00069">
    <property type="entry name" value="Pkinase"/>
    <property type="match status" value="1"/>
</dbReference>
<name>A0ABX5WYR6_9GAMM</name>
<accession>A0ABX5WYR6</accession>
<evidence type="ECO:0000313" key="5">
    <source>
        <dbReference type="Proteomes" id="UP000315947"/>
    </source>
</evidence>
<evidence type="ECO:0000259" key="3">
    <source>
        <dbReference type="PROSITE" id="PS50011"/>
    </source>
</evidence>
<gene>
    <name evidence="4" type="ORF">FM037_09140</name>
</gene>
<dbReference type="PANTHER" id="PTHR24346">
    <property type="entry name" value="MAP/MICROTUBULE AFFINITY-REGULATING KINASE"/>
    <property type="match status" value="1"/>
</dbReference>
<feature type="domain" description="Protein kinase" evidence="3">
    <location>
        <begin position="1"/>
        <end position="173"/>
    </location>
</feature>
<dbReference type="GO" id="GO:0016301">
    <property type="term" value="F:kinase activity"/>
    <property type="evidence" value="ECO:0007669"/>
    <property type="project" value="UniProtKB-KW"/>
</dbReference>
<dbReference type="InterPro" id="IPR000719">
    <property type="entry name" value="Prot_kinase_dom"/>
</dbReference>
<dbReference type="Proteomes" id="UP000315947">
    <property type="component" value="Chromosome"/>
</dbReference>
<organism evidence="4 5">
    <name type="scientific">Shewanella psychropiezotolerans</name>
    <dbReference type="NCBI Taxonomy" id="2593655"/>
    <lineage>
        <taxon>Bacteria</taxon>
        <taxon>Pseudomonadati</taxon>
        <taxon>Pseudomonadota</taxon>
        <taxon>Gammaproteobacteria</taxon>
        <taxon>Alteromonadales</taxon>
        <taxon>Shewanellaceae</taxon>
        <taxon>Shewanella</taxon>
    </lineage>
</organism>
<reference evidence="4 5" key="1">
    <citation type="submission" date="2019-07" db="EMBL/GenBank/DDBJ databases">
        <title>Shewanella sp. YLB-06 whole genomic sequence.</title>
        <authorList>
            <person name="Yu L."/>
        </authorList>
    </citation>
    <scope>NUCLEOTIDE SEQUENCE [LARGE SCALE GENOMIC DNA]</scope>
    <source>
        <strain evidence="4 5">YLB-06</strain>
    </source>
</reference>
<protein>
    <submittedName>
        <fullName evidence="4">Protein kinase</fullName>
    </submittedName>
</protein>
<dbReference type="Gene3D" id="1.10.510.10">
    <property type="entry name" value="Transferase(Phosphotransferase) domain 1"/>
    <property type="match status" value="1"/>
</dbReference>
<keyword evidence="5" id="KW-1185">Reference proteome</keyword>
<keyword evidence="4" id="KW-0808">Transferase</keyword>
<dbReference type="EMBL" id="CP041614">
    <property type="protein sequence ID" value="QDO83362.1"/>
    <property type="molecule type" value="Genomic_DNA"/>
</dbReference>
<dbReference type="InterPro" id="IPR011009">
    <property type="entry name" value="Kinase-like_dom_sf"/>
</dbReference>
<dbReference type="PROSITE" id="PS50011">
    <property type="entry name" value="PROTEIN_KINASE_DOM"/>
    <property type="match status" value="1"/>
</dbReference>
<keyword evidence="4" id="KW-0418">Kinase</keyword>
<dbReference type="SUPFAM" id="SSF56112">
    <property type="entry name" value="Protein kinase-like (PK-like)"/>
    <property type="match status" value="1"/>
</dbReference>
<evidence type="ECO:0000256" key="1">
    <source>
        <dbReference type="ARBA" id="ARBA00022741"/>
    </source>
</evidence>